<dbReference type="PANTHER" id="PTHR13481">
    <property type="entry name" value="SREBP REGULATING GENE PROTEIN"/>
    <property type="match status" value="1"/>
</dbReference>
<evidence type="ECO:0000256" key="1">
    <source>
        <dbReference type="ARBA" id="ARBA00004194"/>
    </source>
</evidence>
<evidence type="ECO:0000256" key="4">
    <source>
        <dbReference type="ARBA" id="ARBA00023034"/>
    </source>
</evidence>
<dbReference type="OrthoDB" id="70142at2759"/>
<evidence type="ECO:0000313" key="11">
    <source>
        <dbReference type="EnsemblProtists" id="EKX46586"/>
    </source>
</evidence>
<dbReference type="eggNOG" id="KOG3136">
    <property type="taxonomic scope" value="Eukaryota"/>
</dbReference>
<feature type="chain" id="PRO_5008771183" description="SREBP regulating gene protein" evidence="9">
    <location>
        <begin position="17"/>
        <end position="233"/>
    </location>
</feature>
<evidence type="ECO:0000313" key="10">
    <source>
        <dbReference type="EMBL" id="EKX46586.1"/>
    </source>
</evidence>
<dbReference type="RefSeq" id="XP_005833566.1">
    <property type="nucleotide sequence ID" value="XM_005833509.1"/>
</dbReference>
<dbReference type="GO" id="GO:2000640">
    <property type="term" value="P:positive regulation of SREBP signaling pathway"/>
    <property type="evidence" value="ECO:0007669"/>
    <property type="project" value="InterPro"/>
</dbReference>
<keyword evidence="9" id="KW-0732">Signal</keyword>
<accession>L1JDJ2</accession>
<gene>
    <name evidence="10" type="ORF">GUITHDRAFT_107373</name>
</gene>
<dbReference type="InterPro" id="IPR019352">
    <property type="entry name" value="SPRING1"/>
</dbReference>
<dbReference type="KEGG" id="gtt:GUITHDRAFT_107373"/>
<evidence type="ECO:0000256" key="9">
    <source>
        <dbReference type="SAM" id="SignalP"/>
    </source>
</evidence>
<dbReference type="EnsemblProtists" id="EKX46586">
    <property type="protein sequence ID" value="EKX46586"/>
    <property type="gene ID" value="GUITHDRAFT_107373"/>
</dbReference>
<evidence type="ECO:0000256" key="6">
    <source>
        <dbReference type="ARBA" id="ARBA00023180"/>
    </source>
</evidence>
<reference evidence="10 12" key="1">
    <citation type="journal article" date="2012" name="Nature">
        <title>Algal genomes reveal evolutionary mosaicism and the fate of nucleomorphs.</title>
        <authorList>
            <consortium name="DOE Joint Genome Institute"/>
            <person name="Curtis B.A."/>
            <person name="Tanifuji G."/>
            <person name="Burki F."/>
            <person name="Gruber A."/>
            <person name="Irimia M."/>
            <person name="Maruyama S."/>
            <person name="Arias M.C."/>
            <person name="Ball S.G."/>
            <person name="Gile G.H."/>
            <person name="Hirakawa Y."/>
            <person name="Hopkins J.F."/>
            <person name="Kuo A."/>
            <person name="Rensing S.A."/>
            <person name="Schmutz J."/>
            <person name="Symeonidi A."/>
            <person name="Elias M."/>
            <person name="Eveleigh R.J."/>
            <person name="Herman E.K."/>
            <person name="Klute M.J."/>
            <person name="Nakayama T."/>
            <person name="Obornik M."/>
            <person name="Reyes-Prieto A."/>
            <person name="Armbrust E.V."/>
            <person name="Aves S.J."/>
            <person name="Beiko R.G."/>
            <person name="Coutinho P."/>
            <person name="Dacks J.B."/>
            <person name="Durnford D.G."/>
            <person name="Fast N.M."/>
            <person name="Green B.R."/>
            <person name="Grisdale C.J."/>
            <person name="Hempel F."/>
            <person name="Henrissat B."/>
            <person name="Hoppner M.P."/>
            <person name="Ishida K."/>
            <person name="Kim E."/>
            <person name="Koreny L."/>
            <person name="Kroth P.G."/>
            <person name="Liu Y."/>
            <person name="Malik S.B."/>
            <person name="Maier U.G."/>
            <person name="McRose D."/>
            <person name="Mock T."/>
            <person name="Neilson J.A."/>
            <person name="Onodera N.T."/>
            <person name="Poole A.M."/>
            <person name="Pritham E.J."/>
            <person name="Richards T.A."/>
            <person name="Rocap G."/>
            <person name="Roy S.W."/>
            <person name="Sarai C."/>
            <person name="Schaack S."/>
            <person name="Shirato S."/>
            <person name="Slamovits C.H."/>
            <person name="Spencer D.F."/>
            <person name="Suzuki S."/>
            <person name="Worden A.Z."/>
            <person name="Zauner S."/>
            <person name="Barry K."/>
            <person name="Bell C."/>
            <person name="Bharti A.K."/>
            <person name="Crow J.A."/>
            <person name="Grimwood J."/>
            <person name="Kramer R."/>
            <person name="Lindquist E."/>
            <person name="Lucas S."/>
            <person name="Salamov A."/>
            <person name="McFadden G.I."/>
            <person name="Lane C.E."/>
            <person name="Keeling P.J."/>
            <person name="Gray M.W."/>
            <person name="Grigoriev I.V."/>
            <person name="Archibald J.M."/>
        </authorList>
    </citation>
    <scope>NUCLEOTIDE SEQUENCE</scope>
    <source>
        <strain evidence="10 12">CCMP2712</strain>
    </source>
</reference>
<feature type="signal peptide" evidence="9">
    <location>
        <begin position="1"/>
        <end position="16"/>
    </location>
</feature>
<comment type="similarity">
    <text evidence="7">Belongs to the SPRING family.</text>
</comment>
<sequence>MAALLILMAMMGLAAGLEPSSGSGSVCRNTVQGPKHVVDDQGYFCSVDQVDYQTGCCDTKKVTEPRWSCRSCEAETKCCDHYENCVSCCLNPSNDELRNTAMAASRDKKTFADAVKRKDSFEFCRASCRTSSKSTVHGNAYISEKRFCLSPSILSNTLPADVAVTVGKQGESCAEVCSSVGKRCDTRYITSINTCEVLQKNFPCKNTCEKNYGHDQPAYVSAQSNTEMFGASV</sequence>
<evidence type="ECO:0000313" key="12">
    <source>
        <dbReference type="Proteomes" id="UP000011087"/>
    </source>
</evidence>
<comment type="subcellular location">
    <subcellularLocation>
        <location evidence="1">Golgi apparatus membrane</location>
        <topology evidence="1">Single-pass membrane protein</topology>
    </subcellularLocation>
</comment>
<dbReference type="Proteomes" id="UP000011087">
    <property type="component" value="Unassembled WGS sequence"/>
</dbReference>
<keyword evidence="3" id="KW-1133">Transmembrane helix</keyword>
<name>L1JDJ2_GUITC</name>
<dbReference type="EMBL" id="JH992993">
    <property type="protein sequence ID" value="EKX46586.1"/>
    <property type="molecule type" value="Genomic_DNA"/>
</dbReference>
<dbReference type="HOGENOM" id="CLU_082320_2_0_1"/>
<protein>
    <recommendedName>
        <fullName evidence="8">SREBP regulating gene protein</fullName>
    </recommendedName>
</protein>
<evidence type="ECO:0000256" key="3">
    <source>
        <dbReference type="ARBA" id="ARBA00022989"/>
    </source>
</evidence>
<keyword evidence="2" id="KW-0812">Transmembrane</keyword>
<keyword evidence="6" id="KW-0325">Glycoprotein</keyword>
<dbReference type="OMA" id="DSCDAVC"/>
<reference evidence="11" key="3">
    <citation type="submission" date="2015-06" db="UniProtKB">
        <authorList>
            <consortium name="EnsemblProtists"/>
        </authorList>
    </citation>
    <scope>IDENTIFICATION</scope>
</reference>
<evidence type="ECO:0000256" key="5">
    <source>
        <dbReference type="ARBA" id="ARBA00023136"/>
    </source>
</evidence>
<keyword evidence="12" id="KW-1185">Reference proteome</keyword>
<dbReference type="Pfam" id="PF10218">
    <property type="entry name" value="SPRING1"/>
    <property type="match status" value="1"/>
</dbReference>
<keyword evidence="5" id="KW-0472">Membrane</keyword>
<dbReference type="PANTHER" id="PTHR13481:SF0">
    <property type="entry name" value="SREBP REGULATING GENE PROTEIN"/>
    <property type="match status" value="1"/>
</dbReference>
<dbReference type="AlphaFoldDB" id="L1JDJ2"/>
<dbReference type="PaxDb" id="55529-EKX46586"/>
<dbReference type="GeneID" id="17303296"/>
<evidence type="ECO:0000256" key="2">
    <source>
        <dbReference type="ARBA" id="ARBA00022692"/>
    </source>
</evidence>
<organism evidence="10">
    <name type="scientific">Guillardia theta (strain CCMP2712)</name>
    <name type="common">Cryptophyte</name>
    <dbReference type="NCBI Taxonomy" id="905079"/>
    <lineage>
        <taxon>Eukaryota</taxon>
        <taxon>Cryptophyceae</taxon>
        <taxon>Pyrenomonadales</taxon>
        <taxon>Geminigeraceae</taxon>
        <taxon>Guillardia</taxon>
    </lineage>
</organism>
<reference evidence="12" key="2">
    <citation type="submission" date="2012-11" db="EMBL/GenBank/DDBJ databases">
        <authorList>
            <person name="Kuo A."/>
            <person name="Curtis B.A."/>
            <person name="Tanifuji G."/>
            <person name="Burki F."/>
            <person name="Gruber A."/>
            <person name="Irimia M."/>
            <person name="Maruyama S."/>
            <person name="Arias M.C."/>
            <person name="Ball S.G."/>
            <person name="Gile G.H."/>
            <person name="Hirakawa Y."/>
            <person name="Hopkins J.F."/>
            <person name="Rensing S.A."/>
            <person name="Schmutz J."/>
            <person name="Symeonidi A."/>
            <person name="Elias M."/>
            <person name="Eveleigh R.J."/>
            <person name="Herman E.K."/>
            <person name="Klute M.J."/>
            <person name="Nakayama T."/>
            <person name="Obornik M."/>
            <person name="Reyes-Prieto A."/>
            <person name="Armbrust E.V."/>
            <person name="Aves S.J."/>
            <person name="Beiko R.G."/>
            <person name="Coutinho P."/>
            <person name="Dacks J.B."/>
            <person name="Durnford D.G."/>
            <person name="Fast N.M."/>
            <person name="Green B.R."/>
            <person name="Grisdale C."/>
            <person name="Hempe F."/>
            <person name="Henrissat B."/>
            <person name="Hoppner M.P."/>
            <person name="Ishida K.-I."/>
            <person name="Kim E."/>
            <person name="Koreny L."/>
            <person name="Kroth P.G."/>
            <person name="Liu Y."/>
            <person name="Malik S.-B."/>
            <person name="Maier U.G."/>
            <person name="McRose D."/>
            <person name="Mock T."/>
            <person name="Neilson J.A."/>
            <person name="Onodera N.T."/>
            <person name="Poole A.M."/>
            <person name="Pritham E.J."/>
            <person name="Richards T.A."/>
            <person name="Rocap G."/>
            <person name="Roy S.W."/>
            <person name="Sarai C."/>
            <person name="Schaack S."/>
            <person name="Shirato S."/>
            <person name="Slamovits C.H."/>
            <person name="Spencer D.F."/>
            <person name="Suzuki S."/>
            <person name="Worden A.Z."/>
            <person name="Zauner S."/>
            <person name="Barry K."/>
            <person name="Bell C."/>
            <person name="Bharti A.K."/>
            <person name="Crow J.A."/>
            <person name="Grimwood J."/>
            <person name="Kramer R."/>
            <person name="Lindquist E."/>
            <person name="Lucas S."/>
            <person name="Salamov A."/>
            <person name="McFadden G.I."/>
            <person name="Lane C.E."/>
            <person name="Keeling P.J."/>
            <person name="Gray M.W."/>
            <person name="Grigoriev I.V."/>
            <person name="Archibald J.M."/>
        </authorList>
    </citation>
    <scope>NUCLEOTIDE SEQUENCE</scope>
    <source>
        <strain evidence="12">CCMP2712</strain>
    </source>
</reference>
<keyword evidence="4" id="KW-0333">Golgi apparatus</keyword>
<evidence type="ECO:0000256" key="7">
    <source>
        <dbReference type="ARBA" id="ARBA00023461"/>
    </source>
</evidence>
<dbReference type="GO" id="GO:0000139">
    <property type="term" value="C:Golgi membrane"/>
    <property type="evidence" value="ECO:0007669"/>
    <property type="project" value="UniProtKB-SubCell"/>
</dbReference>
<proteinExistence type="inferred from homology"/>
<evidence type="ECO:0000256" key="8">
    <source>
        <dbReference type="ARBA" id="ARBA00023485"/>
    </source>
</evidence>